<dbReference type="OrthoDB" id="6773263at2759"/>
<dbReference type="PANTHER" id="PTHR41694">
    <property type="entry name" value="ENDOGENOUS RETROVIRUS GROUP K MEMBER POL PROTEIN"/>
    <property type="match status" value="1"/>
</dbReference>
<feature type="non-terminal residue" evidence="8">
    <location>
        <position position="1"/>
    </location>
</feature>
<evidence type="ECO:0000313" key="9">
    <source>
        <dbReference type="Proteomes" id="UP000567826"/>
    </source>
</evidence>
<evidence type="ECO:0000256" key="3">
    <source>
        <dbReference type="ARBA" id="ARBA00022722"/>
    </source>
</evidence>
<feature type="domain" description="Reverse transcriptase" evidence="7">
    <location>
        <begin position="1"/>
        <end position="84"/>
    </location>
</feature>
<name>A0A7L2GPP1_NYCGR</name>
<dbReference type="Pfam" id="PF00078">
    <property type="entry name" value="RVT_1"/>
    <property type="match status" value="1"/>
</dbReference>
<dbReference type="GO" id="GO:0035613">
    <property type="term" value="F:RNA stem-loop binding"/>
    <property type="evidence" value="ECO:0007669"/>
    <property type="project" value="TreeGrafter"/>
</dbReference>
<evidence type="ECO:0000256" key="1">
    <source>
        <dbReference type="ARBA" id="ARBA00022679"/>
    </source>
</evidence>
<evidence type="ECO:0000256" key="6">
    <source>
        <dbReference type="ARBA" id="ARBA00022918"/>
    </source>
</evidence>
<dbReference type="InterPro" id="IPR043502">
    <property type="entry name" value="DNA/RNA_pol_sf"/>
</dbReference>
<evidence type="ECO:0000313" key="8">
    <source>
        <dbReference type="EMBL" id="NXQ87680.1"/>
    </source>
</evidence>
<gene>
    <name evidence="8" type="primary">Ervk6_1</name>
    <name evidence="8" type="ORF">NYCGRA_R15407</name>
</gene>
<feature type="non-terminal residue" evidence="8">
    <location>
        <position position="84"/>
    </location>
</feature>
<keyword evidence="3" id="KW-0540">Nuclease</keyword>
<organism evidence="8 9">
    <name type="scientific">Nyctibius grandis</name>
    <name type="common">Great potoo</name>
    <dbReference type="NCBI Taxonomy" id="48427"/>
    <lineage>
        <taxon>Eukaryota</taxon>
        <taxon>Metazoa</taxon>
        <taxon>Chordata</taxon>
        <taxon>Craniata</taxon>
        <taxon>Vertebrata</taxon>
        <taxon>Euteleostomi</taxon>
        <taxon>Archelosauria</taxon>
        <taxon>Archosauria</taxon>
        <taxon>Dinosauria</taxon>
        <taxon>Saurischia</taxon>
        <taxon>Theropoda</taxon>
        <taxon>Coelurosauria</taxon>
        <taxon>Aves</taxon>
        <taxon>Neognathae</taxon>
        <taxon>Neoaves</taxon>
        <taxon>Strisores</taxon>
        <taxon>Caprimulgiformes</taxon>
        <taxon>Nyctibiidae</taxon>
        <taxon>Nyctibius</taxon>
    </lineage>
</organism>
<proteinExistence type="predicted"/>
<keyword evidence="6" id="KW-0695">RNA-directed DNA polymerase</keyword>
<dbReference type="Gene3D" id="3.10.10.10">
    <property type="entry name" value="HIV Type 1 Reverse Transcriptase, subunit A, domain 1"/>
    <property type="match status" value="1"/>
</dbReference>
<evidence type="ECO:0000256" key="2">
    <source>
        <dbReference type="ARBA" id="ARBA00022695"/>
    </source>
</evidence>
<accession>A0A7L2GPP1</accession>
<dbReference type="GO" id="GO:0004519">
    <property type="term" value="F:endonuclease activity"/>
    <property type="evidence" value="ECO:0007669"/>
    <property type="project" value="UniProtKB-KW"/>
</dbReference>
<dbReference type="SUPFAM" id="SSF56672">
    <property type="entry name" value="DNA/RNA polymerases"/>
    <property type="match status" value="1"/>
</dbReference>
<protein>
    <submittedName>
        <fullName evidence="8">POK6 protein</fullName>
    </submittedName>
</protein>
<evidence type="ECO:0000256" key="4">
    <source>
        <dbReference type="ARBA" id="ARBA00022759"/>
    </source>
</evidence>
<dbReference type="GO" id="GO:0003964">
    <property type="term" value="F:RNA-directed DNA polymerase activity"/>
    <property type="evidence" value="ECO:0007669"/>
    <property type="project" value="UniProtKB-KW"/>
</dbReference>
<dbReference type="InterPro" id="IPR000477">
    <property type="entry name" value="RT_dom"/>
</dbReference>
<reference evidence="8 9" key="1">
    <citation type="submission" date="2019-09" db="EMBL/GenBank/DDBJ databases">
        <title>Bird 10,000 Genomes (B10K) Project - Family phase.</title>
        <authorList>
            <person name="Zhang G."/>
        </authorList>
    </citation>
    <scope>NUCLEOTIDE SEQUENCE [LARGE SCALE GENOMIC DNA]</scope>
    <source>
        <strain evidence="8">B10K-DU-001-56</strain>
        <tissue evidence="8">Muscle</tissue>
    </source>
</reference>
<keyword evidence="1" id="KW-0808">Transferase</keyword>
<dbReference type="Proteomes" id="UP000567826">
    <property type="component" value="Unassembled WGS sequence"/>
</dbReference>
<dbReference type="AlphaFoldDB" id="A0A7L2GPP1"/>
<keyword evidence="5" id="KW-0378">Hydrolase</keyword>
<evidence type="ECO:0000259" key="7">
    <source>
        <dbReference type="PROSITE" id="PS50878"/>
    </source>
</evidence>
<comment type="caution">
    <text evidence="8">The sequence shown here is derived from an EMBL/GenBank/DDBJ whole genome shotgun (WGS) entry which is preliminary data.</text>
</comment>
<keyword evidence="4" id="KW-0255">Endonuclease</keyword>
<keyword evidence="2" id="KW-0548">Nucleotidyltransferase</keyword>
<dbReference type="EMBL" id="VWYG01016912">
    <property type="protein sequence ID" value="NXQ87680.1"/>
    <property type="molecule type" value="Genomic_DNA"/>
</dbReference>
<sequence>PVVVMDIQDCFFSIPLHHKDHHRFAFSVPTTNLEEPDKRYQWKVLPQGMKNSPTICQYVVAQVLSPVRAHFPEAVIIHAILSII</sequence>
<dbReference type="PANTHER" id="PTHR41694:SF3">
    <property type="entry name" value="RNA-DIRECTED DNA POLYMERASE-RELATED"/>
    <property type="match status" value="1"/>
</dbReference>
<dbReference type="GO" id="GO:0016787">
    <property type="term" value="F:hydrolase activity"/>
    <property type="evidence" value="ECO:0007669"/>
    <property type="project" value="UniProtKB-KW"/>
</dbReference>
<evidence type="ECO:0000256" key="5">
    <source>
        <dbReference type="ARBA" id="ARBA00022801"/>
    </source>
</evidence>
<keyword evidence="9" id="KW-1185">Reference proteome</keyword>
<dbReference type="PROSITE" id="PS50878">
    <property type="entry name" value="RT_POL"/>
    <property type="match status" value="1"/>
</dbReference>